<dbReference type="EMBL" id="JBHSAP010000015">
    <property type="protein sequence ID" value="MFC4077301.1"/>
    <property type="molecule type" value="Genomic_DNA"/>
</dbReference>
<dbReference type="InterPro" id="IPR011045">
    <property type="entry name" value="N2O_reductase_N"/>
</dbReference>
<dbReference type="Gene3D" id="2.130.10.10">
    <property type="entry name" value="YVTN repeat-like/Quinoprotein amine dehydrogenase"/>
    <property type="match status" value="2"/>
</dbReference>
<organism evidence="2 3">
    <name type="scientific">Salinithrix halophila</name>
    <dbReference type="NCBI Taxonomy" id="1485204"/>
    <lineage>
        <taxon>Bacteria</taxon>
        <taxon>Bacillati</taxon>
        <taxon>Bacillota</taxon>
        <taxon>Bacilli</taxon>
        <taxon>Bacillales</taxon>
        <taxon>Thermoactinomycetaceae</taxon>
        <taxon>Salinithrix</taxon>
    </lineage>
</organism>
<dbReference type="RefSeq" id="WP_380705075.1">
    <property type="nucleotide sequence ID" value="NZ_JBHSAP010000015.1"/>
</dbReference>
<evidence type="ECO:0000313" key="2">
    <source>
        <dbReference type="EMBL" id="MFC4077301.1"/>
    </source>
</evidence>
<keyword evidence="1" id="KW-0732">Signal</keyword>
<reference evidence="3" key="1">
    <citation type="journal article" date="2019" name="Int. J. Syst. Evol. Microbiol.">
        <title>The Global Catalogue of Microorganisms (GCM) 10K type strain sequencing project: providing services to taxonomists for standard genome sequencing and annotation.</title>
        <authorList>
            <consortium name="The Broad Institute Genomics Platform"/>
            <consortium name="The Broad Institute Genome Sequencing Center for Infectious Disease"/>
            <person name="Wu L."/>
            <person name="Ma J."/>
        </authorList>
    </citation>
    <scope>NUCLEOTIDE SEQUENCE [LARGE SCALE GENOMIC DNA]</scope>
    <source>
        <strain evidence="3">IBRC-M 10813</strain>
    </source>
</reference>
<name>A0ABV8JEC1_9BACL</name>
<feature type="chain" id="PRO_5045180499" evidence="1">
    <location>
        <begin position="28"/>
        <end position="432"/>
    </location>
</feature>
<dbReference type="PANTHER" id="PTHR47197:SF3">
    <property type="entry name" value="DIHYDRO-HEME D1 DEHYDROGENASE"/>
    <property type="match status" value="1"/>
</dbReference>
<keyword evidence="3" id="KW-1185">Reference proteome</keyword>
<comment type="caution">
    <text evidence="2">The sequence shown here is derived from an EMBL/GenBank/DDBJ whole genome shotgun (WGS) entry which is preliminary data.</text>
</comment>
<accession>A0ABV8JEC1</accession>
<dbReference type="SUPFAM" id="SSF50974">
    <property type="entry name" value="Nitrous oxide reductase, N-terminal domain"/>
    <property type="match status" value="1"/>
</dbReference>
<sequence length="432" mass="48920">MKMGRWKTLLGLAVATALTFIPTTDPAGAYQALPERPETRSVLFVGNNWEGTVDIIDPKSFTRLGQIQVIPDLKERQREILTDPVRAGYYLAIRYLVGEGHDQYVDDMFTSRNGRYLYVSRPSLADVVGIDLRTREIVWRVPMEGYRADHMAMSPDGTRLLVSDSTARKVHVIDPSEGRKVAEFESGDSPHESQYSSDGTRIFHASIGHVWSPTDRPIFDSMKGDRWFQIVDAETYQVIKRLNIGEILEDHGYENYSSAVRPMALSPDEKTVYLQLSFLHGFVEFDLENEKPLRIAHLPLSEKAKNTPREQYLLDSAHHGLAMNPRGTKLCVAGTMSNYAAIVDRKTFEYKLFPDVDKPYWATNSADGKYCFVSASGDDQVVVLDYRNEREVARIPVGDHPQRMRMGVIHRDYVGVEGSPDHFGKIVEMGSR</sequence>
<feature type="signal peptide" evidence="1">
    <location>
        <begin position="1"/>
        <end position="27"/>
    </location>
</feature>
<evidence type="ECO:0000256" key="1">
    <source>
        <dbReference type="SAM" id="SignalP"/>
    </source>
</evidence>
<dbReference type="PANTHER" id="PTHR47197">
    <property type="entry name" value="PROTEIN NIRF"/>
    <property type="match status" value="1"/>
</dbReference>
<dbReference type="InterPro" id="IPR015943">
    <property type="entry name" value="WD40/YVTN_repeat-like_dom_sf"/>
</dbReference>
<dbReference type="Proteomes" id="UP001595843">
    <property type="component" value="Unassembled WGS sequence"/>
</dbReference>
<gene>
    <name evidence="2" type="ORF">ACFOUO_10875</name>
</gene>
<dbReference type="InterPro" id="IPR051200">
    <property type="entry name" value="Host-pathogen_enzymatic-act"/>
</dbReference>
<proteinExistence type="predicted"/>
<evidence type="ECO:0000313" key="3">
    <source>
        <dbReference type="Proteomes" id="UP001595843"/>
    </source>
</evidence>
<protein>
    <submittedName>
        <fullName evidence="2">YncE family protein</fullName>
    </submittedName>
</protein>